<dbReference type="Pfam" id="PF01593">
    <property type="entry name" value="Amino_oxidase"/>
    <property type="match status" value="1"/>
</dbReference>
<comment type="caution">
    <text evidence="2">The sequence shown here is derived from an EMBL/GenBank/DDBJ whole genome shotgun (WGS) entry which is preliminary data.</text>
</comment>
<dbReference type="Proteomes" id="UP000236630">
    <property type="component" value="Unassembled WGS sequence"/>
</dbReference>
<proteinExistence type="predicted"/>
<dbReference type="InterPro" id="IPR036188">
    <property type="entry name" value="FAD/NAD-bd_sf"/>
</dbReference>
<sequence>MISRLTVEDSWVGMYESRSFIGGKVGSFIDKHGNHTEMGLHVFFGCYNNPFRLMKKVGADKNLLMKDHSHTFVNKGGEIGVQTYDKARNALALALSPVVKALGDPEGALKDIRDLDSVRMTSYFLVVHGRVFRECGILLLMPLGLLTDNISARCMLTIFALFATKTKASLLRMFKGSPDVYLRGPIRKYITDKGGRFHLRWGCREILYDKSANGETYVKGLAMSKATDKKVVQADA</sequence>
<dbReference type="InterPro" id="IPR050464">
    <property type="entry name" value="Zeta_carotene_desat/Oxidored"/>
</dbReference>
<feature type="domain" description="Amine oxidase" evidence="1">
    <location>
        <begin position="15"/>
        <end position="221"/>
    </location>
</feature>
<dbReference type="STRING" id="55188.A0A2H5QDL7"/>
<dbReference type="PANTHER" id="PTHR42923:SF41">
    <property type="entry name" value="ZETA-CAROTENE DESATURASE, CHLOROPLASTIC_CHROMOPLASTIC"/>
    <property type="match status" value="1"/>
</dbReference>
<dbReference type="EMBL" id="BDQV01000319">
    <property type="protein sequence ID" value="GAY62724.1"/>
    <property type="molecule type" value="Genomic_DNA"/>
</dbReference>
<dbReference type="GO" id="GO:0016120">
    <property type="term" value="P:carotene biosynthetic process"/>
    <property type="evidence" value="ECO:0007669"/>
    <property type="project" value="TreeGrafter"/>
</dbReference>
<protein>
    <recommendedName>
        <fullName evidence="1">Amine oxidase domain-containing protein</fullName>
    </recommendedName>
</protein>
<evidence type="ECO:0000313" key="2">
    <source>
        <dbReference type="EMBL" id="GAY62724.1"/>
    </source>
</evidence>
<gene>
    <name evidence="2" type="ORF">CUMW_220110</name>
</gene>
<dbReference type="GO" id="GO:0009507">
    <property type="term" value="C:chloroplast"/>
    <property type="evidence" value="ECO:0007669"/>
    <property type="project" value="TreeGrafter"/>
</dbReference>
<dbReference type="InterPro" id="IPR002937">
    <property type="entry name" value="Amino_oxidase"/>
</dbReference>
<dbReference type="PANTHER" id="PTHR42923">
    <property type="entry name" value="PROTOPORPHYRINOGEN OXIDASE"/>
    <property type="match status" value="1"/>
</dbReference>
<evidence type="ECO:0000259" key="1">
    <source>
        <dbReference type="Pfam" id="PF01593"/>
    </source>
</evidence>
<name>A0A2H5QDL7_CITUN</name>
<reference evidence="2 3" key="1">
    <citation type="journal article" date="2017" name="Front. Genet.">
        <title>Draft sequencing of the heterozygous diploid genome of Satsuma (Citrus unshiu Marc.) using a hybrid assembly approach.</title>
        <authorList>
            <person name="Shimizu T."/>
            <person name="Tanizawa Y."/>
            <person name="Mochizuki T."/>
            <person name="Nagasaki H."/>
            <person name="Yoshioka T."/>
            <person name="Toyoda A."/>
            <person name="Fujiyama A."/>
            <person name="Kaminuma E."/>
            <person name="Nakamura Y."/>
        </authorList>
    </citation>
    <scope>NUCLEOTIDE SEQUENCE [LARGE SCALE GENOMIC DNA]</scope>
    <source>
        <strain evidence="3">cv. Miyagawa wase</strain>
    </source>
</reference>
<dbReference type="AlphaFoldDB" id="A0A2H5QDL7"/>
<organism evidence="2 3">
    <name type="scientific">Citrus unshiu</name>
    <name type="common">Satsuma mandarin</name>
    <name type="synonym">Citrus nobilis var. unshiu</name>
    <dbReference type="NCBI Taxonomy" id="55188"/>
    <lineage>
        <taxon>Eukaryota</taxon>
        <taxon>Viridiplantae</taxon>
        <taxon>Streptophyta</taxon>
        <taxon>Embryophyta</taxon>
        <taxon>Tracheophyta</taxon>
        <taxon>Spermatophyta</taxon>
        <taxon>Magnoliopsida</taxon>
        <taxon>eudicotyledons</taxon>
        <taxon>Gunneridae</taxon>
        <taxon>Pentapetalae</taxon>
        <taxon>rosids</taxon>
        <taxon>malvids</taxon>
        <taxon>Sapindales</taxon>
        <taxon>Rutaceae</taxon>
        <taxon>Aurantioideae</taxon>
        <taxon>Citrus</taxon>
    </lineage>
</organism>
<dbReference type="GO" id="GO:0016719">
    <property type="term" value="F:9,9'-di-cis-zeta-carotene desaturase activity"/>
    <property type="evidence" value="ECO:0007669"/>
    <property type="project" value="TreeGrafter"/>
</dbReference>
<evidence type="ECO:0000313" key="3">
    <source>
        <dbReference type="Proteomes" id="UP000236630"/>
    </source>
</evidence>
<dbReference type="SUPFAM" id="SSF51905">
    <property type="entry name" value="FAD/NAD(P)-binding domain"/>
    <property type="match status" value="1"/>
</dbReference>
<accession>A0A2H5QDL7</accession>
<keyword evidence="3" id="KW-1185">Reference proteome</keyword>